<sequence length="218" mass="23739">MKQQPLSVGLIRVGAASDGLSKSISEFVSDLEGYMAVLKGNEILFFSSTTGIDEFADCYIRRLSKKKKGSFSLGIGIGATAYQAAAHARIALSEAAILGEKSCLVNEGKQVMSPLEKQFPLTYDLSITSEVLMKEAKQAGVSAAAYNRLRSQISRAGKYTFTANDLSAIMGISTRSVHRKLVRWLDEGLIELAGVEKLSLKGRPRQLFHLTFLEKEGD</sequence>
<dbReference type="Proteomes" id="UP001226091">
    <property type="component" value="Chromosome"/>
</dbReference>
<proteinExistence type="predicted"/>
<accession>A0ACD4RAD8</accession>
<organism evidence="1 2">
    <name type="scientific">Metabacillus hrfriensis</name>
    <dbReference type="NCBI Taxonomy" id="3048891"/>
    <lineage>
        <taxon>Bacteria</taxon>
        <taxon>Bacillati</taxon>
        <taxon>Bacillota</taxon>
        <taxon>Bacilli</taxon>
        <taxon>Bacillales</taxon>
        <taxon>Bacillaceae</taxon>
        <taxon>Metabacillus</taxon>
    </lineage>
</organism>
<protein>
    <submittedName>
        <fullName evidence="1">Uncharacterized protein</fullName>
    </submittedName>
</protein>
<dbReference type="EMBL" id="CP126116">
    <property type="protein sequence ID" value="WHZ57406.1"/>
    <property type="molecule type" value="Genomic_DNA"/>
</dbReference>
<gene>
    <name evidence="1" type="ORF">QLQ22_22615</name>
</gene>
<name>A0ACD4RAD8_9BACI</name>
<keyword evidence="2" id="KW-1185">Reference proteome</keyword>
<reference evidence="2" key="1">
    <citation type="journal article" date="2025" name="Aquaculture">
        <title>Assessment of the bioflocculant production and safety properties of Metabacillus hrfriensis sp. nov. based on phenotypic and whole-genome sequencing analysis.</title>
        <authorList>
            <person name="Zhang R."/>
            <person name="Zhao Z."/>
            <person name="Luo L."/>
            <person name="Wang S."/>
            <person name="Guo K."/>
            <person name="Xu W."/>
        </authorList>
    </citation>
    <scope>NUCLEOTIDE SEQUENCE [LARGE SCALE GENOMIC DNA]</scope>
    <source>
        <strain evidence="2">CT-WN-B3</strain>
    </source>
</reference>
<evidence type="ECO:0000313" key="1">
    <source>
        <dbReference type="EMBL" id="WHZ57406.1"/>
    </source>
</evidence>
<evidence type="ECO:0000313" key="2">
    <source>
        <dbReference type="Proteomes" id="UP001226091"/>
    </source>
</evidence>